<evidence type="ECO:0000313" key="1">
    <source>
        <dbReference type="EMBL" id="KAJ6371157.1"/>
    </source>
</evidence>
<reference evidence="1" key="2">
    <citation type="journal article" date="2023" name="Int. J. Mol. Sci.">
        <title>De Novo Assembly and Annotation of 11 Diverse Shrub Willow (Salix) Genomes Reveals Novel Gene Organization in Sex-Linked Regions.</title>
        <authorList>
            <person name="Hyden B."/>
            <person name="Feng K."/>
            <person name="Yates T.B."/>
            <person name="Jawdy S."/>
            <person name="Cereghino C."/>
            <person name="Smart L.B."/>
            <person name="Muchero W."/>
        </authorList>
    </citation>
    <scope>NUCLEOTIDE SEQUENCE</scope>
    <source>
        <tissue evidence="1">Shoot tip</tissue>
    </source>
</reference>
<comment type="caution">
    <text evidence="1">The sequence shown here is derived from an EMBL/GenBank/DDBJ whole genome shotgun (WGS) entry which is preliminary data.</text>
</comment>
<accession>A0ABQ9B458</accession>
<gene>
    <name evidence="1" type="ORF">OIU77_001625</name>
</gene>
<keyword evidence="2" id="KW-1185">Reference proteome</keyword>
<sequence>MDNTRKEKIEAIFLDMPGITEAQWNMKVFSKMSRLRLLKINNLNFTCLTVVLSNYGMGIRAHLNWKLSISATH</sequence>
<organism evidence="1 2">
    <name type="scientific">Salix suchowensis</name>
    <dbReference type="NCBI Taxonomy" id="1278906"/>
    <lineage>
        <taxon>Eukaryota</taxon>
        <taxon>Viridiplantae</taxon>
        <taxon>Streptophyta</taxon>
        <taxon>Embryophyta</taxon>
        <taxon>Tracheophyta</taxon>
        <taxon>Spermatophyta</taxon>
        <taxon>Magnoliopsida</taxon>
        <taxon>eudicotyledons</taxon>
        <taxon>Gunneridae</taxon>
        <taxon>Pentapetalae</taxon>
        <taxon>rosids</taxon>
        <taxon>fabids</taxon>
        <taxon>Malpighiales</taxon>
        <taxon>Salicaceae</taxon>
        <taxon>Saliceae</taxon>
        <taxon>Salix</taxon>
    </lineage>
</organism>
<name>A0ABQ9B458_9ROSI</name>
<dbReference type="EMBL" id="JAPFFI010000013">
    <property type="protein sequence ID" value="KAJ6371157.1"/>
    <property type="molecule type" value="Genomic_DNA"/>
</dbReference>
<proteinExistence type="predicted"/>
<reference evidence="1" key="1">
    <citation type="submission" date="2022-10" db="EMBL/GenBank/DDBJ databases">
        <authorList>
            <person name="Hyden B.L."/>
            <person name="Feng K."/>
            <person name="Yates T."/>
            <person name="Jawdy S."/>
            <person name="Smart L.B."/>
            <person name="Muchero W."/>
        </authorList>
    </citation>
    <scope>NUCLEOTIDE SEQUENCE</scope>
    <source>
        <tissue evidence="1">Shoot tip</tissue>
    </source>
</reference>
<dbReference type="Proteomes" id="UP001141253">
    <property type="component" value="Chromosome 17"/>
</dbReference>
<evidence type="ECO:0000313" key="2">
    <source>
        <dbReference type="Proteomes" id="UP001141253"/>
    </source>
</evidence>
<protein>
    <submittedName>
        <fullName evidence="1">Uncharacterized protein</fullName>
    </submittedName>
</protein>